<organism evidence="2 3">
    <name type="scientific">Vibrio campbellii</name>
    <dbReference type="NCBI Taxonomy" id="680"/>
    <lineage>
        <taxon>Bacteria</taxon>
        <taxon>Pseudomonadati</taxon>
        <taxon>Pseudomonadota</taxon>
        <taxon>Gammaproteobacteria</taxon>
        <taxon>Vibrionales</taxon>
        <taxon>Vibrionaceae</taxon>
        <taxon>Vibrio</taxon>
    </lineage>
</organism>
<dbReference type="EMBL" id="CP050467">
    <property type="protein sequence ID" value="UTZ25495.1"/>
    <property type="molecule type" value="Genomic_DNA"/>
</dbReference>
<protein>
    <submittedName>
        <fullName evidence="2">Uncharacterized protein</fullName>
    </submittedName>
</protein>
<keyword evidence="1" id="KW-0732">Signal</keyword>
<feature type="signal peptide" evidence="1">
    <location>
        <begin position="1"/>
        <end position="21"/>
    </location>
</feature>
<gene>
    <name evidence="2" type="ORF">HB761_01305</name>
</gene>
<evidence type="ECO:0000313" key="2">
    <source>
        <dbReference type="EMBL" id="UTZ25495.1"/>
    </source>
</evidence>
<sequence>MNKIVCLVGLFISVVTLPALADTHCKGKVTYLAIGRGGTVLVSGPGGLPSVYICNVQHKTNNVEVESCKAMYSTLLAAKSQDKVVNITFLPNIDSCSSLKSWSVAKNINWVFAS</sequence>
<dbReference type="RefSeq" id="WP_255936835.1">
    <property type="nucleotide sequence ID" value="NZ_CP050467.1"/>
</dbReference>
<dbReference type="Proteomes" id="UP001058687">
    <property type="component" value="Chromosome 1"/>
</dbReference>
<evidence type="ECO:0000313" key="3">
    <source>
        <dbReference type="Proteomes" id="UP001058687"/>
    </source>
</evidence>
<evidence type="ECO:0000256" key="1">
    <source>
        <dbReference type="SAM" id="SignalP"/>
    </source>
</evidence>
<feature type="chain" id="PRO_5041983438" evidence="1">
    <location>
        <begin position="22"/>
        <end position="114"/>
    </location>
</feature>
<proteinExistence type="predicted"/>
<reference evidence="2" key="1">
    <citation type="submission" date="2020-03" db="EMBL/GenBank/DDBJ databases">
        <title>Five strains of Vibrio campbellii isolated from Mariana Trench.</title>
        <authorList>
            <person name="Liang J."/>
            <person name="Zhang X.-H."/>
        </authorList>
    </citation>
    <scope>NUCLEOTIDE SEQUENCE</scope>
    <source>
        <strain evidence="2">LJC014</strain>
    </source>
</reference>
<name>A0AAE9SMS6_9VIBR</name>
<accession>A0AAE9SMS6</accession>
<dbReference type="AlphaFoldDB" id="A0AAE9SMS6"/>